<dbReference type="InterPro" id="IPR006249">
    <property type="entry name" value="Aconitase/IRP2"/>
</dbReference>
<proteinExistence type="predicted"/>
<gene>
    <name evidence="2" type="ORF">NQ318_001452</name>
</gene>
<dbReference type="InterPro" id="IPR015931">
    <property type="entry name" value="Acnase/IPM_dHydase_lsu_aba_1/3"/>
</dbReference>
<dbReference type="AlphaFoldDB" id="A0AAV8YVN1"/>
<organism evidence="2 3">
    <name type="scientific">Aromia moschata</name>
    <dbReference type="NCBI Taxonomy" id="1265417"/>
    <lineage>
        <taxon>Eukaryota</taxon>
        <taxon>Metazoa</taxon>
        <taxon>Ecdysozoa</taxon>
        <taxon>Arthropoda</taxon>
        <taxon>Hexapoda</taxon>
        <taxon>Insecta</taxon>
        <taxon>Pterygota</taxon>
        <taxon>Neoptera</taxon>
        <taxon>Endopterygota</taxon>
        <taxon>Coleoptera</taxon>
        <taxon>Polyphaga</taxon>
        <taxon>Cucujiformia</taxon>
        <taxon>Chrysomeloidea</taxon>
        <taxon>Cerambycidae</taxon>
        <taxon>Cerambycinae</taxon>
        <taxon>Callichromatini</taxon>
        <taxon>Aromia</taxon>
    </lineage>
</organism>
<name>A0AAV8YVN1_9CUCU</name>
<comment type="caution">
    <text evidence="2">The sequence shown here is derived from an EMBL/GenBank/DDBJ whole genome shotgun (WGS) entry which is preliminary data.</text>
</comment>
<keyword evidence="3" id="KW-1185">Reference proteome</keyword>
<dbReference type="PANTHER" id="PTHR11670">
    <property type="entry name" value="ACONITASE/IRON-RESPONSIVE ELEMENT FAMILY MEMBER"/>
    <property type="match status" value="1"/>
</dbReference>
<protein>
    <recommendedName>
        <fullName evidence="4">Aconitate hydratase</fullName>
    </recommendedName>
</protein>
<evidence type="ECO:0000313" key="3">
    <source>
        <dbReference type="Proteomes" id="UP001162162"/>
    </source>
</evidence>
<evidence type="ECO:0000256" key="1">
    <source>
        <dbReference type="ARBA" id="ARBA00023004"/>
    </source>
</evidence>
<dbReference type="Proteomes" id="UP001162162">
    <property type="component" value="Unassembled WGS sequence"/>
</dbReference>
<dbReference type="SUPFAM" id="SSF53732">
    <property type="entry name" value="Aconitase iron-sulfur domain"/>
    <property type="match status" value="1"/>
</dbReference>
<evidence type="ECO:0008006" key="4">
    <source>
        <dbReference type="Google" id="ProtNLM"/>
    </source>
</evidence>
<dbReference type="InterPro" id="IPR036008">
    <property type="entry name" value="Aconitase_4Fe-4S_dom"/>
</dbReference>
<keyword evidence="1" id="KW-0408">Iron</keyword>
<reference evidence="2" key="1">
    <citation type="journal article" date="2023" name="Insect Mol. Biol.">
        <title>Genome sequencing provides insights into the evolution of gene families encoding plant cell wall-degrading enzymes in longhorned beetles.</title>
        <authorList>
            <person name="Shin N.R."/>
            <person name="Okamura Y."/>
            <person name="Kirsch R."/>
            <person name="Pauchet Y."/>
        </authorList>
    </citation>
    <scope>NUCLEOTIDE SEQUENCE</scope>
    <source>
        <strain evidence="2">AMC_N1</strain>
    </source>
</reference>
<accession>A0AAV8YVN1</accession>
<evidence type="ECO:0000313" key="2">
    <source>
        <dbReference type="EMBL" id="KAJ8955622.1"/>
    </source>
</evidence>
<dbReference type="Gene3D" id="3.30.499.10">
    <property type="entry name" value="Aconitase, domain 3"/>
    <property type="match status" value="1"/>
</dbReference>
<dbReference type="EMBL" id="JAPWTK010000037">
    <property type="protein sequence ID" value="KAJ8955622.1"/>
    <property type="molecule type" value="Genomic_DNA"/>
</dbReference>
<sequence length="90" mass="10512">MAANNPFDEYLKTLNVNGKEYKYYDISALGNQYDRLPYSIRVLLESAVRNCDNFHVRGEDVKNILNWEVNQNVEGGLKCHLNLQELFCRI</sequence>